<dbReference type="SUPFAM" id="SSF51120">
    <property type="entry name" value="beta-Roll"/>
    <property type="match status" value="1"/>
</dbReference>
<dbReference type="InterPro" id="IPR036514">
    <property type="entry name" value="SGNH_hydro_sf"/>
</dbReference>
<dbReference type="Proteomes" id="UP000024836">
    <property type="component" value="Unassembled WGS sequence"/>
</dbReference>
<evidence type="ECO:0000313" key="3">
    <source>
        <dbReference type="EMBL" id="KCV81568.1"/>
    </source>
</evidence>
<accession>A0A058ZJ10</accession>
<protein>
    <submittedName>
        <fullName evidence="3">Phospholipase/lecithinase/hemolysin-like protein</fullName>
    </submittedName>
</protein>
<keyword evidence="4" id="KW-1185">Reference proteome</keyword>
<dbReference type="GO" id="GO:0016788">
    <property type="term" value="F:hydrolase activity, acting on ester bonds"/>
    <property type="evidence" value="ECO:0007669"/>
    <property type="project" value="InterPro"/>
</dbReference>
<dbReference type="SUPFAM" id="SSF52266">
    <property type="entry name" value="SGNH hydrolase"/>
    <property type="match status" value="1"/>
</dbReference>
<sequence>MATTSNLVVFGDSLGDDGNLYEMSEGLITNDVRENIGGDLHRFTDGTVFTEYFEGLGLYDTVYNYAVAGAEANGEQTFRDLLSELIGQPSFIVPPNHPDVQADINLYAQIDQFLADMEGQSLDGFTAMIEIGGNDYAAFTVSDIDNIEAELLAYLDATTAAILQAAVDLANAGVSTVQIVSLSPIHATPLAAGMTQDQIALWTYLYDSHNAIIEGTLAQLNIPGVTFEYIDLNPLYDVVLDDAESFGFIAPVESVIRDEENSALNDYDADQVMFFDQVHVSTAMHGVLAAYMTALDSKELIDANDLGGLIQSSAAQGALVMAGAGADIALTGLGDDIVFTGSNDDVVSAGDGDDLVSGGSGADTLLSGAGHDIVDGDSGDDLLLAGDGDDVIIDGLGSDIALGGAGADDFVFTEASLIGGEAGDTDIFAGGSGVDTLYLVLSAQTAAELGEEVTTEELAGLGITTFGVENIVVINGRDNLSDMSGESWFASADIWGLI</sequence>
<organism evidence="3 4">
    <name type="scientific">Actibacterium atlanticum</name>
    <dbReference type="NCBI Taxonomy" id="1461693"/>
    <lineage>
        <taxon>Bacteria</taxon>
        <taxon>Pseudomonadati</taxon>
        <taxon>Pseudomonadota</taxon>
        <taxon>Alphaproteobacteria</taxon>
        <taxon>Rhodobacterales</taxon>
        <taxon>Roseobacteraceae</taxon>
        <taxon>Actibacterium</taxon>
    </lineage>
</organism>
<dbReference type="eggNOG" id="COG2931">
    <property type="taxonomic scope" value="Bacteria"/>
</dbReference>
<dbReference type="GO" id="GO:0006629">
    <property type="term" value="P:lipid metabolic process"/>
    <property type="evidence" value="ECO:0007669"/>
    <property type="project" value="UniProtKB-KW"/>
</dbReference>
<evidence type="ECO:0000256" key="1">
    <source>
        <dbReference type="ARBA" id="ARBA00022801"/>
    </source>
</evidence>
<dbReference type="InterPro" id="IPR001343">
    <property type="entry name" value="Hemolysn_Ca-bd"/>
</dbReference>
<dbReference type="eggNOG" id="COG3240">
    <property type="taxonomic scope" value="Bacteria"/>
</dbReference>
<keyword evidence="1" id="KW-0378">Hydrolase</keyword>
<dbReference type="Pfam" id="PF00353">
    <property type="entry name" value="HemolysinCabind"/>
    <property type="match status" value="2"/>
</dbReference>
<dbReference type="OrthoDB" id="5292073at2"/>
<proteinExistence type="predicted"/>
<evidence type="ECO:0000313" key="4">
    <source>
        <dbReference type="Proteomes" id="UP000024836"/>
    </source>
</evidence>
<name>A0A058ZJ10_9RHOB</name>
<dbReference type="InterPro" id="IPR001087">
    <property type="entry name" value="GDSL"/>
</dbReference>
<reference evidence="3 4" key="1">
    <citation type="submission" date="2013-04" db="EMBL/GenBank/DDBJ databases">
        <title>Shimia sp. 22II-S11-Z10 Genome Sequencing.</title>
        <authorList>
            <person name="Lai Q."/>
            <person name="Li G."/>
            <person name="Shao Z."/>
        </authorList>
    </citation>
    <scope>NUCLEOTIDE SEQUENCE [LARGE SCALE GENOMIC DNA]</scope>
    <source>
        <strain evidence="4">22II-S11-Z10</strain>
    </source>
</reference>
<dbReference type="RefSeq" id="WP_051598117.1">
    <property type="nucleotide sequence ID" value="NZ_AQQY01000007.1"/>
</dbReference>
<dbReference type="Gene3D" id="3.40.50.1110">
    <property type="entry name" value="SGNH hydrolase"/>
    <property type="match status" value="1"/>
</dbReference>
<dbReference type="PANTHER" id="PTHR46020">
    <property type="entry name" value="OSJNBB0059K02.9 PROTEIN"/>
    <property type="match status" value="1"/>
</dbReference>
<dbReference type="PRINTS" id="PR00313">
    <property type="entry name" value="CABNDNGRPT"/>
</dbReference>
<comment type="caution">
    <text evidence="3">The sequence shown here is derived from an EMBL/GenBank/DDBJ whole genome shotgun (WGS) entry which is preliminary data.</text>
</comment>
<dbReference type="STRING" id="1461693.ATO10_11667"/>
<dbReference type="PATRIC" id="fig|1461693.3.peg.2365"/>
<dbReference type="EMBL" id="AQQY01000007">
    <property type="protein sequence ID" value="KCV81568.1"/>
    <property type="molecule type" value="Genomic_DNA"/>
</dbReference>
<dbReference type="GO" id="GO:0005509">
    <property type="term" value="F:calcium ion binding"/>
    <property type="evidence" value="ECO:0007669"/>
    <property type="project" value="InterPro"/>
</dbReference>
<dbReference type="PANTHER" id="PTHR46020:SF4">
    <property type="entry name" value="OS04G0650200 PROTEIN"/>
    <property type="match status" value="1"/>
</dbReference>
<dbReference type="AlphaFoldDB" id="A0A058ZJ10"/>
<dbReference type="InterPro" id="IPR011049">
    <property type="entry name" value="Serralysin-like_metalloprot_C"/>
</dbReference>
<dbReference type="Pfam" id="PF00657">
    <property type="entry name" value="Lipase_GDSL"/>
    <property type="match status" value="1"/>
</dbReference>
<evidence type="ECO:0000256" key="2">
    <source>
        <dbReference type="ARBA" id="ARBA00023098"/>
    </source>
</evidence>
<dbReference type="Gene3D" id="2.150.10.10">
    <property type="entry name" value="Serralysin-like metalloprotease, C-terminal"/>
    <property type="match status" value="1"/>
</dbReference>
<gene>
    <name evidence="3" type="ORF">ATO10_11667</name>
</gene>
<keyword evidence="2" id="KW-0443">Lipid metabolism</keyword>